<evidence type="ECO:0000256" key="1">
    <source>
        <dbReference type="SAM" id="Coils"/>
    </source>
</evidence>
<reference evidence="3 4" key="1">
    <citation type="submission" date="2020-08" db="EMBL/GenBank/DDBJ databases">
        <title>Sequencing the genomes of 1000 actinobacteria strains.</title>
        <authorList>
            <person name="Klenk H.-P."/>
        </authorList>
    </citation>
    <scope>NUCLEOTIDE SEQUENCE [LARGE SCALE GENOMIC DNA]</scope>
    <source>
        <strain evidence="3 4">DSM 41654</strain>
    </source>
</reference>
<evidence type="ECO:0000313" key="4">
    <source>
        <dbReference type="Proteomes" id="UP000540506"/>
    </source>
</evidence>
<organism evidence="3 4">
    <name type="scientific">Kitasatospora kifunensis</name>
    <name type="common">Streptomyces kifunensis</name>
    <dbReference type="NCBI Taxonomy" id="58351"/>
    <lineage>
        <taxon>Bacteria</taxon>
        <taxon>Bacillati</taxon>
        <taxon>Actinomycetota</taxon>
        <taxon>Actinomycetes</taxon>
        <taxon>Kitasatosporales</taxon>
        <taxon>Streptomycetaceae</taxon>
        <taxon>Kitasatospora</taxon>
    </lineage>
</organism>
<dbReference type="Proteomes" id="UP000540506">
    <property type="component" value="Unassembled WGS sequence"/>
</dbReference>
<keyword evidence="4" id="KW-1185">Reference proteome</keyword>
<evidence type="ECO:0000259" key="2">
    <source>
        <dbReference type="SMART" id="SM00327"/>
    </source>
</evidence>
<proteinExistence type="predicted"/>
<comment type="caution">
    <text evidence="3">The sequence shown here is derived from an EMBL/GenBank/DDBJ whole genome shotgun (WGS) entry which is preliminary data.</text>
</comment>
<gene>
    <name evidence="3" type="ORF">FHR34_008227</name>
</gene>
<dbReference type="InterPro" id="IPR036465">
    <property type="entry name" value="vWFA_dom_sf"/>
</dbReference>
<evidence type="ECO:0000313" key="3">
    <source>
        <dbReference type="EMBL" id="MBB4929128.1"/>
    </source>
</evidence>
<dbReference type="AlphaFoldDB" id="A0A7W7W0G0"/>
<dbReference type="PANTHER" id="PTHR36846:SF1">
    <property type="entry name" value="PROTEIN VIAA"/>
    <property type="match status" value="1"/>
</dbReference>
<protein>
    <submittedName>
        <fullName evidence="3">Uncharacterized protein with von Willebrand factor type A (VWA) domain</fullName>
    </submittedName>
</protein>
<sequence length="545" mass="58831">MGKTLNKLKTLGRQAGRWLGLTGGAAPEQHTTAVVGDRFDRLSWRDTYTQAPALRELADDLQEHHDHVEDLLQDAFLAAYKVTPEIRERAAMAPSRLVNHQVITAMAASPELAELRRETAGDPYAAAMAVLALTRQLRELLEQTEQAQDQAQRAEQAQHQAAARAEAVAEALRQAAGQADADGTVPEDAASAVKTAIRHAEDADQAAARALDHALAEVAAAAPGIRSAVRKALTKAATETQEETAVMRAWGVEPGQLERMDFQERAQLAQRLRTGRLARFADLIGRFRQMAAGERARRIEHAPGELVGITLGADLSRLVPAELAALAVPELRAVFASRFAQGELMLYDSRGEQETGQGAIIACVDCSDSMNYPYRGQRGAPTGEAWAKAGALALLDQARQAVPRRDFACILFSSAHQIRVFRFPASRPAAIGDVAELAEHFFGGGTDFESPLGEAVDLLAAEYNDAGRPRGDIVLITDAECAVGEDWMRRWNAARHELGFRVFGIAIGAPTAAAPGSVLDALCDNLRSIDDLADTHRAADLFRLI</sequence>
<dbReference type="SUPFAM" id="SSF53300">
    <property type="entry name" value="vWA-like"/>
    <property type="match status" value="1"/>
</dbReference>
<feature type="domain" description="VWFA" evidence="2">
    <location>
        <begin position="357"/>
        <end position="542"/>
    </location>
</feature>
<dbReference type="RefSeq" id="WP_184947203.1">
    <property type="nucleotide sequence ID" value="NZ_JACHJV010000004.1"/>
</dbReference>
<dbReference type="PANTHER" id="PTHR36846">
    <property type="entry name" value="PROTEIN VIAA"/>
    <property type="match status" value="1"/>
</dbReference>
<dbReference type="Gene3D" id="3.40.50.410">
    <property type="entry name" value="von Willebrand factor, type A domain"/>
    <property type="match status" value="1"/>
</dbReference>
<dbReference type="InterPro" id="IPR002035">
    <property type="entry name" value="VWF_A"/>
</dbReference>
<dbReference type="SMART" id="SM00327">
    <property type="entry name" value="VWA"/>
    <property type="match status" value="1"/>
</dbReference>
<name>A0A7W7W0G0_KITKI</name>
<accession>A0A7W7W0G0</accession>
<feature type="coiled-coil region" evidence="1">
    <location>
        <begin position="130"/>
        <end position="164"/>
    </location>
</feature>
<dbReference type="EMBL" id="JACHJV010000004">
    <property type="protein sequence ID" value="MBB4929128.1"/>
    <property type="molecule type" value="Genomic_DNA"/>
</dbReference>
<keyword evidence="1" id="KW-0175">Coiled coil</keyword>